<evidence type="ECO:0000256" key="1">
    <source>
        <dbReference type="ARBA" id="ARBA00004196"/>
    </source>
</evidence>
<dbReference type="SUPFAM" id="SSF53822">
    <property type="entry name" value="Periplasmic binding protein-like I"/>
    <property type="match status" value="1"/>
</dbReference>
<reference evidence="5 6" key="1">
    <citation type="submission" date="2024-09" db="EMBL/GenBank/DDBJ databases">
        <authorList>
            <person name="Sun Q."/>
            <person name="Mori K."/>
        </authorList>
    </citation>
    <scope>NUCLEOTIDE SEQUENCE [LARGE SCALE GENOMIC DNA]</scope>
    <source>
        <strain evidence="5 6">KCTC 23315</strain>
    </source>
</reference>
<dbReference type="EMBL" id="JBHLXP010000001">
    <property type="protein sequence ID" value="MFC0047041.1"/>
    <property type="molecule type" value="Genomic_DNA"/>
</dbReference>
<proteinExistence type="inferred from homology"/>
<comment type="caution">
    <text evidence="5">The sequence shown here is derived from an EMBL/GenBank/DDBJ whole genome shotgun (WGS) entry which is preliminary data.</text>
</comment>
<dbReference type="InterPro" id="IPR028082">
    <property type="entry name" value="Peripla_BP_I"/>
</dbReference>
<protein>
    <submittedName>
        <fullName evidence="5">TMAO reductase system periplasmic protein TorT</fullName>
    </submittedName>
</protein>
<evidence type="ECO:0000259" key="4">
    <source>
        <dbReference type="Pfam" id="PF13407"/>
    </source>
</evidence>
<dbReference type="NCBIfam" id="NF008185">
    <property type="entry name" value="PRK10936.1"/>
    <property type="match status" value="1"/>
</dbReference>
<accession>A0ABV6B836</accession>
<evidence type="ECO:0000313" key="6">
    <source>
        <dbReference type="Proteomes" id="UP001589813"/>
    </source>
</evidence>
<organism evidence="5 6">
    <name type="scientific">Rheinheimera tilapiae</name>
    <dbReference type="NCBI Taxonomy" id="875043"/>
    <lineage>
        <taxon>Bacteria</taxon>
        <taxon>Pseudomonadati</taxon>
        <taxon>Pseudomonadota</taxon>
        <taxon>Gammaproteobacteria</taxon>
        <taxon>Chromatiales</taxon>
        <taxon>Chromatiaceae</taxon>
        <taxon>Rheinheimera</taxon>
    </lineage>
</organism>
<evidence type="ECO:0000256" key="3">
    <source>
        <dbReference type="ARBA" id="ARBA00022729"/>
    </source>
</evidence>
<name>A0ABV6B836_9GAMM</name>
<comment type="similarity">
    <text evidence="2">Belongs to the bacterial solute-binding protein 2 family.</text>
</comment>
<comment type="subcellular location">
    <subcellularLocation>
        <location evidence="1">Cell envelope</location>
    </subcellularLocation>
</comment>
<dbReference type="PANTHER" id="PTHR46847:SF1">
    <property type="entry name" value="D-ALLOSE-BINDING PERIPLASMIC PROTEIN-RELATED"/>
    <property type="match status" value="1"/>
</dbReference>
<keyword evidence="6" id="KW-1185">Reference proteome</keyword>
<dbReference type="Gene3D" id="3.40.50.2300">
    <property type="match status" value="2"/>
</dbReference>
<dbReference type="Proteomes" id="UP001589813">
    <property type="component" value="Unassembled WGS sequence"/>
</dbReference>
<feature type="domain" description="Periplasmic binding protein" evidence="4">
    <location>
        <begin position="62"/>
        <end position="312"/>
    </location>
</feature>
<dbReference type="Pfam" id="PF13407">
    <property type="entry name" value="Peripla_BP_4"/>
    <property type="match status" value="1"/>
</dbReference>
<dbReference type="RefSeq" id="WP_377239904.1">
    <property type="nucleotide sequence ID" value="NZ_JBHLXP010000001.1"/>
</dbReference>
<dbReference type="InterPro" id="IPR025997">
    <property type="entry name" value="SBP_2_dom"/>
</dbReference>
<evidence type="ECO:0000313" key="5">
    <source>
        <dbReference type="EMBL" id="MFC0047041.1"/>
    </source>
</evidence>
<dbReference type="PANTHER" id="PTHR46847">
    <property type="entry name" value="D-ALLOSE-BINDING PERIPLASMIC PROTEIN-RELATED"/>
    <property type="match status" value="1"/>
</dbReference>
<keyword evidence="3" id="KW-0732">Signal</keyword>
<gene>
    <name evidence="5" type="primary">torT</name>
    <name evidence="5" type="ORF">ACFFJP_01910</name>
</gene>
<evidence type="ECO:0000256" key="2">
    <source>
        <dbReference type="ARBA" id="ARBA00007639"/>
    </source>
</evidence>
<sequence length="360" mass="39548">MLPAISALPAVRHWRAASLILLIFFLCPASAQALWPAKVIADGQPKDYQPVAKAAKQWRICALLPHGKDHYWWGVAWGLSEQAAASGVELGIYEAGGYEFGWKQLQQIQQCRQKQADAYIIAAIHATGLNADIKQLTDEGKPVIDLINGIDSPDVSAHSAVSFAEMARLSLQFILQNNGSGSRIGWLPGPRGAGWVQDAESAVQQLKQQHKLQWFPGGYGPPDAFHQTSLARALIEQQPQLEWVLANAVAIRALAQLQARSKGSVPQLVAYYSNPDVVDLLREGRIAAAATDSPVLQARIAVDLAIRLLQKQRVPKHIGPKIQILTPDNLSQYNLQQLLPPDEQWIIRRELLNKDPAGKP</sequence>